<keyword evidence="4" id="KW-1015">Disulfide bond</keyword>
<dbReference type="OrthoDB" id="3690529at2"/>
<evidence type="ECO:0000256" key="2">
    <source>
        <dbReference type="ARBA" id="ARBA00022487"/>
    </source>
</evidence>
<evidence type="ECO:0000256" key="4">
    <source>
        <dbReference type="ARBA" id="ARBA00023157"/>
    </source>
</evidence>
<keyword evidence="7" id="KW-1185">Reference proteome</keyword>
<organism evidence="6 7">
    <name type="scientific">Mycobacterium intermedium</name>
    <dbReference type="NCBI Taxonomy" id="28445"/>
    <lineage>
        <taxon>Bacteria</taxon>
        <taxon>Bacillati</taxon>
        <taxon>Actinomycetota</taxon>
        <taxon>Actinomycetes</taxon>
        <taxon>Mycobacteriales</taxon>
        <taxon>Mycobacteriaceae</taxon>
        <taxon>Mycobacterium</taxon>
        <taxon>Mycobacterium simiae complex</taxon>
    </lineage>
</organism>
<name>A0A1E3SJT7_MYCIE</name>
<comment type="similarity">
    <text evidence="1">Belongs to the cutinase family.</text>
</comment>
<dbReference type="PANTHER" id="PTHR33630:SF9">
    <property type="entry name" value="CUTINASE 4"/>
    <property type="match status" value="1"/>
</dbReference>
<dbReference type="SMART" id="SM01110">
    <property type="entry name" value="Cutinase"/>
    <property type="match status" value="1"/>
</dbReference>
<dbReference type="RefSeq" id="WP_069417926.1">
    <property type="nucleotide sequence ID" value="NZ_CBCRZH010000071.1"/>
</dbReference>
<dbReference type="Proteomes" id="UP000192739">
    <property type="component" value="Unassembled WGS sequence"/>
</dbReference>
<dbReference type="Gene3D" id="3.40.50.1820">
    <property type="entry name" value="alpha/beta hydrolase"/>
    <property type="match status" value="1"/>
</dbReference>
<feature type="chain" id="PRO_5014268032" evidence="5">
    <location>
        <begin position="33"/>
        <end position="230"/>
    </location>
</feature>
<keyword evidence="3" id="KW-0378">Hydrolase</keyword>
<dbReference type="SUPFAM" id="SSF53474">
    <property type="entry name" value="alpha/beta-Hydrolases"/>
    <property type="match status" value="1"/>
</dbReference>
<dbReference type="EMBL" id="MVHT01000110">
    <property type="protein sequence ID" value="ORA95664.1"/>
    <property type="molecule type" value="Genomic_DNA"/>
</dbReference>
<accession>A0A1E3SJT7</accession>
<gene>
    <name evidence="6" type="ORF">BST27_26640</name>
</gene>
<keyword evidence="2" id="KW-0719">Serine esterase</keyword>
<dbReference type="PANTHER" id="PTHR33630">
    <property type="entry name" value="CUTINASE RV1984C-RELATED-RELATED"/>
    <property type="match status" value="1"/>
</dbReference>
<reference evidence="6 7" key="1">
    <citation type="submission" date="2017-02" db="EMBL/GenBank/DDBJ databases">
        <title>The new phylogeny of genus Mycobacterium.</title>
        <authorList>
            <person name="Tortoli E."/>
            <person name="Trovato A."/>
            <person name="Cirillo D.M."/>
        </authorList>
    </citation>
    <scope>NUCLEOTIDE SEQUENCE [LARGE SCALE GENOMIC DNA]</scope>
    <source>
        <strain evidence="6 7">DSM 44049</strain>
    </source>
</reference>
<dbReference type="AlphaFoldDB" id="A0A1E3SJT7"/>
<dbReference type="Pfam" id="PF01083">
    <property type="entry name" value="Cutinase"/>
    <property type="match status" value="1"/>
</dbReference>
<evidence type="ECO:0000256" key="5">
    <source>
        <dbReference type="SAM" id="SignalP"/>
    </source>
</evidence>
<sequence length="230" mass="22541">MAWRRLVKTVAAASAAAGVCALVGASAPTAAAAPCPDVEVVFARGSGEPPGVGGIGGAFVDAVRSRIGDRSLAVYAVNYPASTDFGSSDFPLTVIDGIRDAGGHIQAMATNCPTTREVLGGYSQGAAVAGYVTSAAVPAGVPASAVPAPLAPEIADHVAAVTLFGAPSDQFLASYGAPPLAIGPPYQAKTISLCANGDGICGAGASPVSHALYAVNGMTNQAADFATGRL</sequence>
<evidence type="ECO:0000313" key="6">
    <source>
        <dbReference type="EMBL" id="ORA95664.1"/>
    </source>
</evidence>
<dbReference type="STRING" id="28445.BHQ20_04590"/>
<dbReference type="GO" id="GO:0052689">
    <property type="term" value="F:carboxylic ester hydrolase activity"/>
    <property type="evidence" value="ECO:0007669"/>
    <property type="project" value="UniProtKB-KW"/>
</dbReference>
<protein>
    <submittedName>
        <fullName evidence="6">Cutinase family protein</fullName>
    </submittedName>
</protein>
<evidence type="ECO:0000256" key="3">
    <source>
        <dbReference type="ARBA" id="ARBA00022801"/>
    </source>
</evidence>
<dbReference type="InterPro" id="IPR000675">
    <property type="entry name" value="Cutinase/axe"/>
</dbReference>
<evidence type="ECO:0000313" key="7">
    <source>
        <dbReference type="Proteomes" id="UP000192739"/>
    </source>
</evidence>
<evidence type="ECO:0000256" key="1">
    <source>
        <dbReference type="ARBA" id="ARBA00007534"/>
    </source>
</evidence>
<dbReference type="InterPro" id="IPR029058">
    <property type="entry name" value="AB_hydrolase_fold"/>
</dbReference>
<proteinExistence type="inferred from homology"/>
<feature type="signal peptide" evidence="5">
    <location>
        <begin position="1"/>
        <end position="32"/>
    </location>
</feature>
<keyword evidence="5" id="KW-0732">Signal</keyword>
<comment type="caution">
    <text evidence="6">The sequence shown here is derived from an EMBL/GenBank/DDBJ whole genome shotgun (WGS) entry which is preliminary data.</text>
</comment>